<protein>
    <submittedName>
        <fullName evidence="2">Nucleotidyltransferase family protein</fullName>
    </submittedName>
</protein>
<dbReference type="Pfam" id="PF14907">
    <property type="entry name" value="NTP_transf_5"/>
    <property type="match status" value="1"/>
</dbReference>
<dbReference type="AlphaFoldDB" id="A0A5C8HY92"/>
<reference evidence="2 3" key="1">
    <citation type="submission" date="2019-08" db="EMBL/GenBank/DDBJ databases">
        <authorList>
            <person name="Dong K."/>
        </authorList>
    </citation>
    <scope>NUCLEOTIDE SEQUENCE [LARGE SCALE GENOMIC DNA]</scope>
    <source>
        <strain evidence="2 3">JCM14558</strain>
    </source>
</reference>
<dbReference type="OrthoDB" id="3782133at2"/>
<sequence length="539" mass="59938">MRAVRPVGGEGGRLGSLGRQLVEQRDRCPATGGQRHGEGRRRVDGVADAVDDDVCREVRDGAALEQRHGRGRAARLRGLHVRRHHGVGAEELGRRRDAAGRREAVDAGRDRGAGVRRLDGQSGGVVDPVRPSRHRRRLGRRHQPCRRGHGRGDDGHRPCGRLEHGTSIYRGTRQDFHGHPQACLYQDCIHGVLRARVERAADLRVPSTRLFYGGGVHTRSAQLRLEDAVAVGWPWVHRLAVSHGVRALLIKGVALERHGLRAPHVSNDIDVLIEPARFDVFVAAIEHAGWHERASTLAGSVFTTHSRTFVHRDWPCDLDVHRFFPGFLAEPETVFDELWRRHEAIEVAHQSCPVPDRASSILILALHSLRGISALPRHATELAHLTATTRLSDDEAVDLAVLARATGSDETLRGVLHDLGVRLGPPTPPSPELLQWRARVSSGGTAGYFWLTHLRRTRGRDRLRLIAHGIWPSRAELLLHRPEIADAALPRLRARVARWRRGLRTFPSAARALWRHRSAASYTRSTRSARSSEAMNSAT</sequence>
<dbReference type="InterPro" id="IPR039498">
    <property type="entry name" value="NTP_transf_5"/>
</dbReference>
<evidence type="ECO:0000313" key="2">
    <source>
        <dbReference type="EMBL" id="TXK10300.1"/>
    </source>
</evidence>
<name>A0A5C8HY92_9MICO</name>
<feature type="compositionally biased region" description="Basic residues" evidence="1">
    <location>
        <begin position="131"/>
        <end position="149"/>
    </location>
</feature>
<gene>
    <name evidence="2" type="ORF">FVP77_15760</name>
</gene>
<dbReference type="Proteomes" id="UP000321034">
    <property type="component" value="Unassembled WGS sequence"/>
</dbReference>
<feature type="region of interest" description="Disordered" evidence="1">
    <location>
        <begin position="87"/>
        <end position="161"/>
    </location>
</feature>
<feature type="region of interest" description="Disordered" evidence="1">
    <location>
        <begin position="1"/>
        <end position="40"/>
    </location>
</feature>
<dbReference type="GO" id="GO:0016740">
    <property type="term" value="F:transferase activity"/>
    <property type="evidence" value="ECO:0007669"/>
    <property type="project" value="UniProtKB-KW"/>
</dbReference>
<organism evidence="2 3">
    <name type="scientific">Microbacterium hatanonis</name>
    <dbReference type="NCBI Taxonomy" id="404366"/>
    <lineage>
        <taxon>Bacteria</taxon>
        <taxon>Bacillati</taxon>
        <taxon>Actinomycetota</taxon>
        <taxon>Actinomycetes</taxon>
        <taxon>Micrococcales</taxon>
        <taxon>Microbacteriaceae</taxon>
        <taxon>Microbacterium</taxon>
    </lineage>
</organism>
<accession>A0A5C8HY92</accession>
<keyword evidence="3" id="KW-1185">Reference proteome</keyword>
<comment type="caution">
    <text evidence="2">The sequence shown here is derived from an EMBL/GenBank/DDBJ whole genome shotgun (WGS) entry which is preliminary data.</text>
</comment>
<proteinExistence type="predicted"/>
<evidence type="ECO:0000256" key="1">
    <source>
        <dbReference type="SAM" id="MobiDB-lite"/>
    </source>
</evidence>
<evidence type="ECO:0000313" key="3">
    <source>
        <dbReference type="Proteomes" id="UP000321034"/>
    </source>
</evidence>
<feature type="compositionally biased region" description="Basic and acidic residues" evidence="1">
    <location>
        <begin position="87"/>
        <end position="119"/>
    </location>
</feature>
<feature type="compositionally biased region" description="Basic and acidic residues" evidence="1">
    <location>
        <begin position="150"/>
        <end position="161"/>
    </location>
</feature>
<dbReference type="EMBL" id="VRSV01000002">
    <property type="protein sequence ID" value="TXK10300.1"/>
    <property type="molecule type" value="Genomic_DNA"/>
</dbReference>
<keyword evidence="2" id="KW-0808">Transferase</keyword>